<name>A0A517T3H3_9PLAN</name>
<keyword evidence="2" id="KW-1185">Reference proteome</keyword>
<dbReference type="RefSeq" id="WP_145258833.1">
    <property type="nucleotide sequence ID" value="NZ_CP036316.1"/>
</dbReference>
<evidence type="ECO:0008006" key="3">
    <source>
        <dbReference type="Google" id="ProtNLM"/>
    </source>
</evidence>
<dbReference type="KEGG" id="chya:V22_01260"/>
<dbReference type="OrthoDB" id="3078625at2"/>
<dbReference type="Proteomes" id="UP000319976">
    <property type="component" value="Chromosome"/>
</dbReference>
<reference evidence="1 2" key="1">
    <citation type="submission" date="2019-02" db="EMBL/GenBank/DDBJ databases">
        <title>Deep-cultivation of Planctomycetes and their phenomic and genomic characterization uncovers novel biology.</title>
        <authorList>
            <person name="Wiegand S."/>
            <person name="Jogler M."/>
            <person name="Boedeker C."/>
            <person name="Pinto D."/>
            <person name="Vollmers J."/>
            <person name="Rivas-Marin E."/>
            <person name="Kohn T."/>
            <person name="Peeters S.H."/>
            <person name="Heuer A."/>
            <person name="Rast P."/>
            <person name="Oberbeckmann S."/>
            <person name="Bunk B."/>
            <person name="Jeske O."/>
            <person name="Meyerdierks A."/>
            <person name="Storesund J.E."/>
            <person name="Kallscheuer N."/>
            <person name="Luecker S."/>
            <person name="Lage O.M."/>
            <person name="Pohl T."/>
            <person name="Merkel B.J."/>
            <person name="Hornburger P."/>
            <person name="Mueller R.-W."/>
            <person name="Bruemmer F."/>
            <person name="Labrenz M."/>
            <person name="Spormann A.M."/>
            <person name="Op den Camp H."/>
            <person name="Overmann J."/>
            <person name="Amann R."/>
            <person name="Jetten M.S.M."/>
            <person name="Mascher T."/>
            <person name="Medema M.H."/>
            <person name="Devos D.P."/>
            <person name="Kaster A.-K."/>
            <person name="Ovreas L."/>
            <person name="Rohde M."/>
            <person name="Galperin M.Y."/>
            <person name="Jogler C."/>
        </authorList>
    </citation>
    <scope>NUCLEOTIDE SEQUENCE [LARGE SCALE GENOMIC DNA]</scope>
    <source>
        <strain evidence="1 2">V22</strain>
    </source>
</reference>
<proteinExistence type="predicted"/>
<dbReference type="AlphaFoldDB" id="A0A517T3H3"/>
<protein>
    <recommendedName>
        <fullName evidence="3">DUF4303 domain-containing protein</fullName>
    </recommendedName>
</protein>
<organism evidence="1 2">
    <name type="scientific">Calycomorphotria hydatis</name>
    <dbReference type="NCBI Taxonomy" id="2528027"/>
    <lineage>
        <taxon>Bacteria</taxon>
        <taxon>Pseudomonadati</taxon>
        <taxon>Planctomycetota</taxon>
        <taxon>Planctomycetia</taxon>
        <taxon>Planctomycetales</taxon>
        <taxon>Planctomycetaceae</taxon>
        <taxon>Calycomorphotria</taxon>
    </lineage>
</organism>
<evidence type="ECO:0000313" key="2">
    <source>
        <dbReference type="Proteomes" id="UP000319976"/>
    </source>
</evidence>
<dbReference type="EMBL" id="CP036316">
    <property type="protein sequence ID" value="QDT62928.1"/>
    <property type="molecule type" value="Genomic_DNA"/>
</dbReference>
<gene>
    <name evidence="1" type="ORF">V22_01260</name>
</gene>
<accession>A0A517T3H3</accession>
<evidence type="ECO:0000313" key="1">
    <source>
        <dbReference type="EMBL" id="QDT62928.1"/>
    </source>
</evidence>
<sequence length="199" mass="22672">MADYYDASEIVLTKEQHELAKQIAEFVETAWQEHGTGDAYAVFLNGNFGGSLYDLVIATETGLDDVTRSYNGTLEESSEAFQKARKGMRWSHPEDGWKSVTAEPLSEPLELAMKSEVYLGWNKTTEEYEETLKEMCLQAMRLCDSKQVFGERAGDDGPVIGFMYISCVQDEYLNWAKKVNSTALIERCNRELAEWYENQ</sequence>